<sequence length="103" mass="11818">MNTAIFKTWLIQNGSSPKVATDTISRLKKLDRALIESPISSSIDSEFNKDICEQLLKCFSKSGKNQIMDSFQLYSLPIGKRYIHTYKLSLTKYITFKKEYPDG</sequence>
<reference evidence="2" key="1">
    <citation type="submission" date="2016-01" db="EMBL/GenBank/DDBJ databases">
        <authorList>
            <person name="Mitreva M."/>
            <person name="Pepin K.H."/>
            <person name="Mihindukulasuriya K.A."/>
            <person name="Fulton R."/>
            <person name="Fronick C."/>
            <person name="O'Laughlin M."/>
            <person name="Miner T."/>
            <person name="Herter B."/>
            <person name="Rosa B.A."/>
            <person name="Cordes M."/>
            <person name="Tomlinson C."/>
            <person name="Wollam A."/>
            <person name="Palsikar V.B."/>
            <person name="Mardis E.R."/>
            <person name="Wilson R.K."/>
        </authorList>
    </citation>
    <scope>NUCLEOTIDE SEQUENCE [LARGE SCALE GENOMIC DNA]</scope>
    <source>
        <strain evidence="2">CMW8396</strain>
    </source>
</reference>
<accession>A0A133NK03</accession>
<dbReference type="AlphaFoldDB" id="A0A133NK03"/>
<dbReference type="PATRIC" id="fig|134605.3.peg.396"/>
<keyword evidence="2" id="KW-1185">Reference proteome</keyword>
<dbReference type="STRING" id="134605.HMPREF3206_00396"/>
<gene>
    <name evidence="1" type="ORF">HMPREF3206_00396</name>
</gene>
<evidence type="ECO:0000313" key="1">
    <source>
        <dbReference type="EMBL" id="KXA16626.1"/>
    </source>
</evidence>
<evidence type="ECO:0000313" key="2">
    <source>
        <dbReference type="Proteomes" id="UP000070617"/>
    </source>
</evidence>
<dbReference type="Proteomes" id="UP000070617">
    <property type="component" value="Unassembled WGS sequence"/>
</dbReference>
<dbReference type="EMBL" id="LRPX01000008">
    <property type="protein sequence ID" value="KXA16626.1"/>
    <property type="molecule type" value="Genomic_DNA"/>
</dbReference>
<organism evidence="1 2">
    <name type="scientific">Fusobacterium equinum</name>
    <dbReference type="NCBI Taxonomy" id="134605"/>
    <lineage>
        <taxon>Bacteria</taxon>
        <taxon>Fusobacteriati</taxon>
        <taxon>Fusobacteriota</taxon>
        <taxon>Fusobacteriia</taxon>
        <taxon>Fusobacteriales</taxon>
        <taxon>Fusobacteriaceae</taxon>
        <taxon>Fusobacterium</taxon>
    </lineage>
</organism>
<protein>
    <submittedName>
        <fullName evidence="1">Uncharacterized protein</fullName>
    </submittedName>
</protein>
<proteinExistence type="predicted"/>
<name>A0A133NK03_9FUSO</name>
<comment type="caution">
    <text evidence="1">The sequence shown here is derived from an EMBL/GenBank/DDBJ whole genome shotgun (WGS) entry which is preliminary data.</text>
</comment>